<evidence type="ECO:0000256" key="2">
    <source>
        <dbReference type="SAM" id="SignalP"/>
    </source>
</evidence>
<keyword evidence="1" id="KW-0812">Transmembrane</keyword>
<feature type="chain" id="PRO_5031104028" description="DUF5658 domain-containing protein" evidence="2">
    <location>
        <begin position="31"/>
        <end position="374"/>
    </location>
</feature>
<name>A0A7W5H3Q9_9BACT</name>
<feature type="transmembrane region" description="Helical" evidence="1">
    <location>
        <begin position="279"/>
        <end position="302"/>
    </location>
</feature>
<gene>
    <name evidence="3" type="ORF">FHS27_000117</name>
</gene>
<feature type="transmembrane region" description="Helical" evidence="1">
    <location>
        <begin position="237"/>
        <end position="258"/>
    </location>
</feature>
<evidence type="ECO:0000313" key="3">
    <source>
        <dbReference type="EMBL" id="MBB3204353.1"/>
    </source>
</evidence>
<sequence length="374" mass="42002">MKITQTPRWFNGRVLASLVLFVVCASASQAQRGRYGREDVGMGRPIKTEQGFLFVDGAFVAPPYKIEFEDDSIRINGEDYAADAFDLSRYSPRSRGMRGDSARGMGYRGGGGFHRGEPQATVEYNPLWRLSREFSWLSHGAIFILKQENPPLILWPTQHGFDLLETLIATTEQPVNENNVHDAVTSDEDRETWRDLVANFQATPAFLSKATKLVDEMNAVEIDAERQHAAQRLGEKVSYPLTMFALVLVVIAVGHLLTHAQATNLQIDDPSTRETIKKSTVVSLIIVGLMSAIDLVWTLVAHQSGTMREMNPLGSRLIADPVQLIAFKIVITSMSMGLLFWLRDLPFARRATWWCCLVLTLLTVRWVTFQSLFV</sequence>
<keyword evidence="1" id="KW-1133">Transmembrane helix</keyword>
<feature type="transmembrane region" description="Helical" evidence="1">
    <location>
        <begin position="322"/>
        <end position="342"/>
    </location>
</feature>
<dbReference type="RefSeq" id="WP_246418954.1">
    <property type="nucleotide sequence ID" value="NZ_JACHXU010000001.1"/>
</dbReference>
<dbReference type="EMBL" id="JACHXU010000001">
    <property type="protein sequence ID" value="MBB3204353.1"/>
    <property type="molecule type" value="Genomic_DNA"/>
</dbReference>
<evidence type="ECO:0000256" key="1">
    <source>
        <dbReference type="SAM" id="Phobius"/>
    </source>
</evidence>
<evidence type="ECO:0008006" key="5">
    <source>
        <dbReference type="Google" id="ProtNLM"/>
    </source>
</evidence>
<accession>A0A7W5H3Q9</accession>
<dbReference type="AlphaFoldDB" id="A0A7W5H3Q9"/>
<reference evidence="3 4" key="1">
    <citation type="submission" date="2020-08" db="EMBL/GenBank/DDBJ databases">
        <title>Genomic Encyclopedia of Type Strains, Phase III (KMG-III): the genomes of soil and plant-associated and newly described type strains.</title>
        <authorList>
            <person name="Whitman W."/>
        </authorList>
    </citation>
    <scope>NUCLEOTIDE SEQUENCE [LARGE SCALE GENOMIC DNA]</scope>
    <source>
        <strain evidence="3 4">CECT 8075</strain>
    </source>
</reference>
<proteinExistence type="predicted"/>
<feature type="signal peptide" evidence="2">
    <location>
        <begin position="1"/>
        <end position="30"/>
    </location>
</feature>
<protein>
    <recommendedName>
        <fullName evidence="5">DUF5658 domain-containing protein</fullName>
    </recommendedName>
</protein>
<feature type="transmembrane region" description="Helical" evidence="1">
    <location>
        <begin position="354"/>
        <end position="373"/>
    </location>
</feature>
<keyword evidence="1" id="KW-0472">Membrane</keyword>
<keyword evidence="2" id="KW-0732">Signal</keyword>
<dbReference type="Proteomes" id="UP000536179">
    <property type="component" value="Unassembled WGS sequence"/>
</dbReference>
<organism evidence="3 4">
    <name type="scientific">Aporhodopirellula rubra</name>
    <dbReference type="NCBI Taxonomy" id="980271"/>
    <lineage>
        <taxon>Bacteria</taxon>
        <taxon>Pseudomonadati</taxon>
        <taxon>Planctomycetota</taxon>
        <taxon>Planctomycetia</taxon>
        <taxon>Pirellulales</taxon>
        <taxon>Pirellulaceae</taxon>
        <taxon>Aporhodopirellula</taxon>
    </lineage>
</organism>
<comment type="caution">
    <text evidence="3">The sequence shown here is derived from an EMBL/GenBank/DDBJ whole genome shotgun (WGS) entry which is preliminary data.</text>
</comment>
<keyword evidence="4" id="KW-1185">Reference proteome</keyword>
<evidence type="ECO:0000313" key="4">
    <source>
        <dbReference type="Proteomes" id="UP000536179"/>
    </source>
</evidence>